<dbReference type="OrthoDB" id="5954793at2759"/>
<feature type="compositionally biased region" description="Basic residues" evidence="5">
    <location>
        <begin position="1"/>
        <end position="11"/>
    </location>
</feature>
<dbReference type="SUPFAM" id="SSF53335">
    <property type="entry name" value="S-adenosyl-L-methionine-dependent methyltransferases"/>
    <property type="match status" value="1"/>
</dbReference>
<dbReference type="Proteomes" id="UP000292702">
    <property type="component" value="Unassembled WGS sequence"/>
</dbReference>
<feature type="region of interest" description="Disordered" evidence="5">
    <location>
        <begin position="1"/>
        <end position="33"/>
    </location>
</feature>
<evidence type="ECO:0000313" key="7">
    <source>
        <dbReference type="Proteomes" id="UP000292702"/>
    </source>
</evidence>
<evidence type="ECO:0000256" key="4">
    <source>
        <dbReference type="HAMAP-Rule" id="MF_03044"/>
    </source>
</evidence>
<keyword evidence="7" id="KW-1185">Reference proteome</keyword>
<evidence type="ECO:0000256" key="3">
    <source>
        <dbReference type="ARBA" id="ARBA00022691"/>
    </source>
</evidence>
<evidence type="ECO:0000256" key="5">
    <source>
        <dbReference type="SAM" id="MobiDB-lite"/>
    </source>
</evidence>
<keyword evidence="1 4" id="KW-0489">Methyltransferase</keyword>
<feature type="binding site" evidence="4">
    <location>
        <position position="133"/>
    </location>
    <ligand>
        <name>S-adenosyl-L-methionine</name>
        <dbReference type="ChEBI" id="CHEBI:59789"/>
    </ligand>
</feature>
<evidence type="ECO:0000256" key="2">
    <source>
        <dbReference type="ARBA" id="ARBA00022679"/>
    </source>
</evidence>
<protein>
    <recommendedName>
        <fullName evidence="4">25S rRNA adenine-N(1) methyltransferase</fullName>
        <ecNumber evidence="4">2.1.1.-</ecNumber>
    </recommendedName>
</protein>
<feature type="compositionally biased region" description="Polar residues" evidence="5">
    <location>
        <begin position="20"/>
        <end position="32"/>
    </location>
</feature>
<comment type="similarity">
    <text evidence="4">Belongs to the BMT2 family.</text>
</comment>
<dbReference type="PANTHER" id="PTHR21008">
    <property type="entry name" value="S-ADENOSYLMETHIONINE SENSOR UPSTREAM OF MTORC1-RELATED"/>
    <property type="match status" value="1"/>
</dbReference>
<keyword evidence="3 4" id="KW-0949">S-adenosyl-L-methionine</keyword>
<evidence type="ECO:0000313" key="6">
    <source>
        <dbReference type="EMBL" id="TCD61126.1"/>
    </source>
</evidence>
<comment type="function">
    <text evidence="4">S-adenosyl-L-methionine-dependent methyltransferase that specifically methylates the N(1) position of an adenine present in helix 65 in 25S rRNA.</text>
</comment>
<dbReference type="PANTHER" id="PTHR21008:SF1">
    <property type="entry name" value="25S RRNA (ADENINE(2142)-N(1))-METHYLTRANSFERASE"/>
    <property type="match status" value="1"/>
</dbReference>
<feature type="binding site" evidence="4">
    <location>
        <position position="153"/>
    </location>
    <ligand>
        <name>S-adenosyl-L-methionine</name>
        <dbReference type="ChEBI" id="CHEBI:59789"/>
    </ligand>
</feature>
<name>A0A4R0R4I5_9APHY</name>
<dbReference type="InterPro" id="IPR029063">
    <property type="entry name" value="SAM-dependent_MTases_sf"/>
</dbReference>
<dbReference type="AlphaFoldDB" id="A0A4R0R4I5"/>
<reference evidence="6 7" key="1">
    <citation type="submission" date="2018-11" db="EMBL/GenBank/DDBJ databases">
        <title>Genome assembly of Steccherinum ochraceum LE-BIN_3174, the white-rot fungus of the Steccherinaceae family (The Residual Polyporoid clade, Polyporales, Basidiomycota).</title>
        <authorList>
            <person name="Fedorova T.V."/>
            <person name="Glazunova O.A."/>
            <person name="Landesman E.O."/>
            <person name="Moiseenko K.V."/>
            <person name="Psurtseva N.V."/>
            <person name="Savinova O.S."/>
            <person name="Shakhova N.V."/>
            <person name="Tyazhelova T.V."/>
            <person name="Vasina D.V."/>
        </authorList>
    </citation>
    <scope>NUCLEOTIDE SEQUENCE [LARGE SCALE GENOMIC DNA]</scope>
    <source>
        <strain evidence="6 7">LE-BIN_3174</strain>
    </source>
</reference>
<dbReference type="GO" id="GO:0016433">
    <property type="term" value="F:rRNA (adenine) methyltransferase activity"/>
    <property type="evidence" value="ECO:0007669"/>
    <property type="project" value="UniProtKB-UniRule"/>
</dbReference>
<proteinExistence type="inferred from homology"/>
<keyword evidence="2 4" id="KW-0808">Transferase</keyword>
<comment type="subcellular location">
    <subcellularLocation>
        <location evidence="4">Nucleus</location>
        <location evidence="4">Nucleolus</location>
    </subcellularLocation>
</comment>
<dbReference type="HAMAP" id="MF_03044">
    <property type="entry name" value="BMT2"/>
    <property type="match status" value="1"/>
</dbReference>
<dbReference type="STRING" id="92696.A0A4R0R4I5"/>
<comment type="caution">
    <text evidence="6">The sequence shown here is derived from an EMBL/GenBank/DDBJ whole genome shotgun (WGS) entry which is preliminary data.</text>
</comment>
<dbReference type="GO" id="GO:0005730">
    <property type="term" value="C:nucleolus"/>
    <property type="evidence" value="ECO:0007669"/>
    <property type="project" value="UniProtKB-SubCell"/>
</dbReference>
<dbReference type="InterPro" id="IPR021867">
    <property type="entry name" value="Bmt2/SAMTOR"/>
</dbReference>
<dbReference type="EMBL" id="RWJN01000502">
    <property type="protein sequence ID" value="TCD61126.1"/>
    <property type="molecule type" value="Genomic_DNA"/>
</dbReference>
<sequence length="288" mass="32741">MHKNRKTKKKTPVTAAPGPSTLTTQSSSNNPAATRKVIRRFHVLLKRQTQLKKKLLDTTSSPTRDGLEDELTSVQDEMDRMGGLAAYQRMSTIGQGNDRGGGSEKVLVGWLRELKEHERSDKGGGKLRLFEVGALKPNNYATCASWIHSHPIDLHSQHPEIQEQDFLLVSEEENRSKWDVISLSLVLNFVPIPQDRAHSMLREGGYLFVALPLPCILNSRYLTEDSFHELMEALSFKRLQSRWKNGGKMAYWLYQKTNWAVEGRGIDPKFQSKTVLRQGDRNNFSILL</sequence>
<accession>A0A4R0R4I5</accession>
<keyword evidence="4" id="KW-0539">Nucleus</keyword>
<gene>
    <name evidence="6" type="ORF">EIP91_009006</name>
</gene>
<evidence type="ECO:0000256" key="1">
    <source>
        <dbReference type="ARBA" id="ARBA00022603"/>
    </source>
</evidence>
<dbReference type="Pfam" id="PF11968">
    <property type="entry name" value="Bmt2"/>
    <property type="match status" value="1"/>
</dbReference>
<organism evidence="6 7">
    <name type="scientific">Steccherinum ochraceum</name>
    <dbReference type="NCBI Taxonomy" id="92696"/>
    <lineage>
        <taxon>Eukaryota</taxon>
        <taxon>Fungi</taxon>
        <taxon>Dikarya</taxon>
        <taxon>Basidiomycota</taxon>
        <taxon>Agaricomycotina</taxon>
        <taxon>Agaricomycetes</taxon>
        <taxon>Polyporales</taxon>
        <taxon>Steccherinaceae</taxon>
        <taxon>Steccherinum</taxon>
    </lineage>
</organism>
<dbReference type="EC" id="2.1.1.-" evidence="4"/>